<protein>
    <submittedName>
        <fullName evidence="3">Uncharacterized protein</fullName>
    </submittedName>
</protein>
<comment type="caution">
    <text evidence="3">The sequence shown here is derived from an EMBL/GenBank/DDBJ whole genome shotgun (WGS) entry which is preliminary data.</text>
</comment>
<accession>A0A815XSB2</accession>
<evidence type="ECO:0000256" key="1">
    <source>
        <dbReference type="SAM" id="Coils"/>
    </source>
</evidence>
<keyword evidence="1" id="KW-0175">Coiled coil</keyword>
<evidence type="ECO:0000256" key="2">
    <source>
        <dbReference type="SAM" id="SignalP"/>
    </source>
</evidence>
<feature type="coiled-coil region" evidence="1">
    <location>
        <begin position="137"/>
        <end position="248"/>
    </location>
</feature>
<dbReference type="AlphaFoldDB" id="A0A815XSB2"/>
<sequence length="538" mass="63471">MSSKLILLNLLIVEGDQCRCLCCMNKPCQVKPLQNQFYVDKCWNKGEFECTNICLAQYPNECGLSSSILHKRRLEKKILTLTSDFESDSFVSEMSINGLNQEKNSVENIRRSLDIQGEKLNEITSNNRQLIHVESQLAGLRSELEKSEMLRQTLEYELTLLRTQRGKQNAFTNQLQNQFNQANEQMKQLQSELNTINHQKVNQLKEKDKKIKELENQAEIFHDRERRIEALNEQIQKMEKTFSESESLSGQNLAQSILSKERETELKREHEVFRIKLEYSEQALEQERAISNEAKLNVQLLNNRLSDMEIKCEELKENNKNQERKIDELERQCTNEKILRTTLSKIQSELETNCAQTQKLTVDYEKQLKTIRDELSNYRRKFRNNEEKYNQIVNKIFEYLRLTKIIQETTNQSDMNLPTVKQLEELKIYIEHLKNSKLEQTNEILLNLIDFKLKNLIGKNSNNIENNLNELEKQCKNIHLKISLLEEKLIERDNGTLQLTQKLEGQVLNLKHDLDQRHQTFLTQKNQLLQTNLNQIQN</sequence>
<proteinExistence type="predicted"/>
<evidence type="ECO:0000313" key="4">
    <source>
        <dbReference type="Proteomes" id="UP000663855"/>
    </source>
</evidence>
<evidence type="ECO:0000313" key="3">
    <source>
        <dbReference type="EMBL" id="CAF1561175.1"/>
    </source>
</evidence>
<gene>
    <name evidence="3" type="ORF">CJN711_LOCUS31136</name>
</gene>
<name>A0A815XSB2_9BILA</name>
<reference evidence="3" key="1">
    <citation type="submission" date="2021-02" db="EMBL/GenBank/DDBJ databases">
        <authorList>
            <person name="Nowell W R."/>
        </authorList>
    </citation>
    <scope>NUCLEOTIDE SEQUENCE</scope>
</reference>
<organism evidence="3 4">
    <name type="scientific">Rotaria magnacalcarata</name>
    <dbReference type="NCBI Taxonomy" id="392030"/>
    <lineage>
        <taxon>Eukaryota</taxon>
        <taxon>Metazoa</taxon>
        <taxon>Spiralia</taxon>
        <taxon>Gnathifera</taxon>
        <taxon>Rotifera</taxon>
        <taxon>Eurotatoria</taxon>
        <taxon>Bdelloidea</taxon>
        <taxon>Philodinida</taxon>
        <taxon>Philodinidae</taxon>
        <taxon>Rotaria</taxon>
    </lineage>
</organism>
<feature type="coiled-coil region" evidence="1">
    <location>
        <begin position="423"/>
        <end position="488"/>
    </location>
</feature>
<feature type="coiled-coil region" evidence="1">
    <location>
        <begin position="284"/>
        <end position="395"/>
    </location>
</feature>
<keyword evidence="2" id="KW-0732">Signal</keyword>
<feature type="signal peptide" evidence="2">
    <location>
        <begin position="1"/>
        <end position="15"/>
    </location>
</feature>
<dbReference type="EMBL" id="CAJNOV010014819">
    <property type="protein sequence ID" value="CAF1561175.1"/>
    <property type="molecule type" value="Genomic_DNA"/>
</dbReference>
<dbReference type="Proteomes" id="UP000663855">
    <property type="component" value="Unassembled WGS sequence"/>
</dbReference>
<feature type="chain" id="PRO_5032381402" evidence="2">
    <location>
        <begin position="16"/>
        <end position="538"/>
    </location>
</feature>